<sequence>MLNVLLEKKVAKDDNERRIQQLGAFVTIPFVLSVPPVIGWLIGHWLDGFFGTAPYLMYMCILLGLFAGGREFYRIVKRYGNGA</sequence>
<dbReference type="InterPro" id="IPR032820">
    <property type="entry name" value="ATPase_put"/>
</dbReference>
<keyword evidence="1" id="KW-0812">Transmembrane</keyword>
<reference evidence="2 3" key="1">
    <citation type="journal article" date="2014" name="Mol. Biol. Evol.">
        <title>Massive expansion of Ubiquitination-related gene families within the Chlamydiae.</title>
        <authorList>
            <person name="Domman D."/>
            <person name="Collingro A."/>
            <person name="Lagkouvardos I."/>
            <person name="Gehre L."/>
            <person name="Weinmaier T."/>
            <person name="Rattei T."/>
            <person name="Subtil A."/>
            <person name="Horn M."/>
        </authorList>
    </citation>
    <scope>NUCLEOTIDE SEQUENCE [LARGE SCALE GENOMIC DNA]</scope>
    <source>
        <strain evidence="2 3">OEW1</strain>
    </source>
</reference>
<dbReference type="AlphaFoldDB" id="A0A0C1EKE2"/>
<evidence type="ECO:0000256" key="1">
    <source>
        <dbReference type="SAM" id="Phobius"/>
    </source>
</evidence>
<gene>
    <name evidence="2" type="ORF">DB43_HA00130</name>
</gene>
<feature type="transmembrane region" description="Helical" evidence="1">
    <location>
        <begin position="21"/>
        <end position="42"/>
    </location>
</feature>
<evidence type="ECO:0000313" key="3">
    <source>
        <dbReference type="Proteomes" id="UP000031307"/>
    </source>
</evidence>
<evidence type="ECO:0000313" key="2">
    <source>
        <dbReference type="EMBL" id="KIA76994.1"/>
    </source>
</evidence>
<proteinExistence type="predicted"/>
<feature type="transmembrane region" description="Helical" evidence="1">
    <location>
        <begin position="48"/>
        <end position="68"/>
    </location>
</feature>
<dbReference type="Proteomes" id="UP000031307">
    <property type="component" value="Unassembled WGS sequence"/>
</dbReference>
<accession>A0A0C1EKE2</accession>
<evidence type="ECO:0008006" key="4">
    <source>
        <dbReference type="Google" id="ProtNLM"/>
    </source>
</evidence>
<organism evidence="2 3">
    <name type="scientific">Parachlamydia acanthamoebae</name>
    <dbReference type="NCBI Taxonomy" id="83552"/>
    <lineage>
        <taxon>Bacteria</taxon>
        <taxon>Pseudomonadati</taxon>
        <taxon>Chlamydiota</taxon>
        <taxon>Chlamydiia</taxon>
        <taxon>Parachlamydiales</taxon>
        <taxon>Parachlamydiaceae</taxon>
        <taxon>Parachlamydia</taxon>
    </lineage>
</organism>
<dbReference type="EMBL" id="JSAM01000096">
    <property type="protein sequence ID" value="KIA76994.1"/>
    <property type="molecule type" value="Genomic_DNA"/>
</dbReference>
<comment type="caution">
    <text evidence="2">The sequence shown here is derived from an EMBL/GenBank/DDBJ whole genome shotgun (WGS) entry which is preliminary data.</text>
</comment>
<keyword evidence="1" id="KW-1133">Transmembrane helix</keyword>
<keyword evidence="1" id="KW-0472">Membrane</keyword>
<dbReference type="PATRIC" id="fig|83552.4.peg.1865"/>
<protein>
    <recommendedName>
        <fullName evidence="4">AtpZ/AtpI family protein</fullName>
    </recommendedName>
</protein>
<name>A0A0C1EKE2_9BACT</name>
<dbReference type="Pfam" id="PF09527">
    <property type="entry name" value="ATPase_gene1"/>
    <property type="match status" value="1"/>
</dbReference>